<dbReference type="GO" id="GO:0046872">
    <property type="term" value="F:metal ion binding"/>
    <property type="evidence" value="ECO:0007669"/>
    <property type="project" value="TreeGrafter"/>
</dbReference>
<dbReference type="SMART" id="SM01118">
    <property type="entry name" value="CYTH"/>
    <property type="match status" value="1"/>
</dbReference>
<name>A0A1U9VL40_9RALS</name>
<organism evidence="2 3">
    <name type="scientific">blood disease bacterium A2-HR MARDI</name>
    <dbReference type="NCBI Taxonomy" id="1944648"/>
    <lineage>
        <taxon>Bacteria</taxon>
        <taxon>Pseudomonadati</taxon>
        <taxon>Pseudomonadota</taxon>
        <taxon>Betaproteobacteria</taxon>
        <taxon>Burkholderiales</taxon>
        <taxon>Burkholderiaceae</taxon>
        <taxon>Ralstonia</taxon>
        <taxon>Ralstonia solanacearum species complex</taxon>
    </lineage>
</organism>
<dbReference type="Pfam" id="PF01928">
    <property type="entry name" value="CYTH"/>
    <property type="match status" value="1"/>
</dbReference>
<dbReference type="PANTHER" id="PTHR39569:SF1">
    <property type="entry name" value="INORGANIC TRIPHOSPHATASE"/>
    <property type="match status" value="1"/>
</dbReference>
<dbReference type="AlphaFoldDB" id="A0A1U9VL40"/>
<protein>
    <submittedName>
        <fullName evidence="2">Adenylate cyclase</fullName>
    </submittedName>
</protein>
<dbReference type="InterPro" id="IPR039013">
    <property type="entry name" value="YgiF"/>
</dbReference>
<dbReference type="Proteomes" id="UP000189628">
    <property type="component" value="Chromosome"/>
</dbReference>
<dbReference type="InterPro" id="IPR033469">
    <property type="entry name" value="CYTH-like_dom_sf"/>
</dbReference>
<dbReference type="RefSeq" id="WP_013211344.1">
    <property type="nucleotide sequence ID" value="NZ_CP019911.1"/>
</dbReference>
<dbReference type="SUPFAM" id="SSF55154">
    <property type="entry name" value="CYTH-like phosphatases"/>
    <property type="match status" value="1"/>
</dbReference>
<gene>
    <name evidence="2" type="ORF">B0B51_13070</name>
</gene>
<dbReference type="PANTHER" id="PTHR39569">
    <property type="entry name" value="INORGANIC TRIPHOSPHATASE"/>
    <property type="match status" value="1"/>
</dbReference>
<dbReference type="EMBL" id="CP019911">
    <property type="protein sequence ID" value="AQW30791.1"/>
    <property type="molecule type" value="Genomic_DNA"/>
</dbReference>
<dbReference type="Gene3D" id="2.40.320.10">
    <property type="entry name" value="Hypothetical Protein Pfu-838710-001"/>
    <property type="match status" value="1"/>
</dbReference>
<evidence type="ECO:0000313" key="2">
    <source>
        <dbReference type="EMBL" id="AQW30791.1"/>
    </source>
</evidence>
<dbReference type="InterPro" id="IPR023577">
    <property type="entry name" value="CYTH_domain"/>
</dbReference>
<proteinExistence type="predicted"/>
<dbReference type="CDD" id="cd07756">
    <property type="entry name" value="CYTH-like_Pase_CHAD"/>
    <property type="match status" value="1"/>
</dbReference>
<dbReference type="GO" id="GO:0050355">
    <property type="term" value="F:inorganic triphosphate phosphatase activity"/>
    <property type="evidence" value="ECO:0007669"/>
    <property type="project" value="InterPro"/>
</dbReference>
<sequence>MAREIELKLAVPAGTHEALAGWLDAHALPAGAVALANVYYDTPEQTLASRRAALRVRRHGNQWLQTLKTAGDSGRGEHAGLSARHEWEVPLDSDALSVEAFAARDAAEAADFVRPHADRLVPLFRTDFTRRLWHAAADGGEIEIALDAGAILVPGTDAREAIDELEVEWKPAAGCTLDESAIAERLRAWTQTLRTAVPGLTPLDASKALRGHLLRAKATGARA</sequence>
<accession>A0A1U9VL40</accession>
<dbReference type="PROSITE" id="PS51707">
    <property type="entry name" value="CYTH"/>
    <property type="match status" value="1"/>
</dbReference>
<evidence type="ECO:0000259" key="1">
    <source>
        <dbReference type="PROSITE" id="PS51707"/>
    </source>
</evidence>
<evidence type="ECO:0000313" key="3">
    <source>
        <dbReference type="Proteomes" id="UP000189628"/>
    </source>
</evidence>
<feature type="domain" description="CYTH" evidence="1">
    <location>
        <begin position="2"/>
        <end position="218"/>
    </location>
</feature>
<reference evidence="2 3" key="1">
    <citation type="submission" date="2017-02" db="EMBL/GenBank/DDBJ databases">
        <title>Blood Disease Bacterium A2-HR MARDI.</title>
        <authorList>
            <person name="Badrun R."/>
            <person name="Abu Bakar N."/>
            <person name="Laboh R."/>
        </authorList>
    </citation>
    <scope>NUCLEOTIDE SEQUENCE [LARGE SCALE GENOMIC DNA]</scope>
    <source>
        <strain evidence="2 3">A2-HR MARDI</strain>
    </source>
</reference>